<proteinExistence type="predicted"/>
<dbReference type="PANTHER" id="PTHR42856">
    <property type="entry name" value="ACYL-COENZYME A THIOESTERASE PAAI"/>
    <property type="match status" value="1"/>
</dbReference>
<dbReference type="Pfam" id="PF03061">
    <property type="entry name" value="4HBT"/>
    <property type="match status" value="1"/>
</dbReference>
<comment type="caution">
    <text evidence="3">The sequence shown here is derived from an EMBL/GenBank/DDBJ whole genome shotgun (WGS) entry which is preliminary data.</text>
</comment>
<evidence type="ECO:0000313" key="4">
    <source>
        <dbReference type="Proteomes" id="UP001589862"/>
    </source>
</evidence>
<dbReference type="InterPro" id="IPR029069">
    <property type="entry name" value="HotDog_dom_sf"/>
</dbReference>
<dbReference type="InterPro" id="IPR003736">
    <property type="entry name" value="PAAI_dom"/>
</dbReference>
<protein>
    <submittedName>
        <fullName evidence="3">Hotdog domain-containing protein</fullName>
    </submittedName>
</protein>
<evidence type="ECO:0000259" key="2">
    <source>
        <dbReference type="Pfam" id="PF03061"/>
    </source>
</evidence>
<dbReference type="EMBL" id="JBHLUB010000004">
    <property type="protein sequence ID" value="MFC0581521.1"/>
    <property type="molecule type" value="Genomic_DNA"/>
</dbReference>
<evidence type="ECO:0000313" key="3">
    <source>
        <dbReference type="EMBL" id="MFC0581521.1"/>
    </source>
</evidence>
<dbReference type="Proteomes" id="UP001589862">
    <property type="component" value="Unassembled WGS sequence"/>
</dbReference>
<dbReference type="PANTHER" id="PTHR42856:SF1">
    <property type="entry name" value="ACYL-COENZYME A THIOESTERASE PAAI"/>
    <property type="match status" value="1"/>
</dbReference>
<name>A0ABV6P8R9_9MICC</name>
<reference evidence="3 4" key="1">
    <citation type="submission" date="2024-09" db="EMBL/GenBank/DDBJ databases">
        <authorList>
            <person name="Sun Q."/>
            <person name="Mori K."/>
        </authorList>
    </citation>
    <scope>NUCLEOTIDE SEQUENCE [LARGE SCALE GENOMIC DNA]</scope>
    <source>
        <strain evidence="3 4">NCAIM B.02604</strain>
    </source>
</reference>
<dbReference type="RefSeq" id="WP_377458204.1">
    <property type="nucleotide sequence ID" value="NZ_JBHLUB010000004.1"/>
</dbReference>
<dbReference type="SUPFAM" id="SSF54637">
    <property type="entry name" value="Thioesterase/thiol ester dehydrase-isomerase"/>
    <property type="match status" value="1"/>
</dbReference>
<sequence>MSRNSTAATDQQAGSNNDDVIATAELRAERAAAILAVDTPVTDQGIDFVSGTDAGCTMSMTIRPEQCNSHGICHGGITMMLADTAAAYALNTGEVTPQWVSSTSQSSFIAPGRVGHTLLAEAQLHPRRGRSCLVDIRVIDQEGTIVLETRNMMVRMA</sequence>
<dbReference type="InterPro" id="IPR006683">
    <property type="entry name" value="Thioestr_dom"/>
</dbReference>
<evidence type="ECO:0000256" key="1">
    <source>
        <dbReference type="ARBA" id="ARBA00022801"/>
    </source>
</evidence>
<keyword evidence="4" id="KW-1185">Reference proteome</keyword>
<dbReference type="Gene3D" id="3.10.129.10">
    <property type="entry name" value="Hotdog Thioesterase"/>
    <property type="match status" value="1"/>
</dbReference>
<dbReference type="CDD" id="cd03443">
    <property type="entry name" value="PaaI_thioesterase"/>
    <property type="match status" value="1"/>
</dbReference>
<feature type="domain" description="Thioesterase" evidence="2">
    <location>
        <begin position="70"/>
        <end position="145"/>
    </location>
</feature>
<gene>
    <name evidence="3" type="ORF">ACFFFR_03825</name>
</gene>
<dbReference type="InterPro" id="IPR052723">
    <property type="entry name" value="Acyl-CoA_thioesterase_PaaI"/>
</dbReference>
<accession>A0ABV6P8R9</accession>
<organism evidence="3 4">
    <name type="scientific">Micrococcoides hystricis</name>
    <dbReference type="NCBI Taxonomy" id="1572761"/>
    <lineage>
        <taxon>Bacteria</taxon>
        <taxon>Bacillati</taxon>
        <taxon>Actinomycetota</taxon>
        <taxon>Actinomycetes</taxon>
        <taxon>Micrococcales</taxon>
        <taxon>Micrococcaceae</taxon>
        <taxon>Micrococcoides</taxon>
    </lineage>
</organism>
<keyword evidence="1" id="KW-0378">Hydrolase</keyword>
<dbReference type="NCBIfam" id="TIGR00369">
    <property type="entry name" value="unchar_dom_1"/>
    <property type="match status" value="1"/>
</dbReference>